<accession>A0AAD7HZW2</accession>
<sequence>MEEKAKISSCVSPETQKYYQTRRDGHITEGNKIQKQYGVGNKDIEWGVARDSEISSITLCVRTTSEFRALSESLTNSKQKEAENGPKSIFPRVAKPKGSAISTRNWSCSGMFRHGAKNRMTVGHDLKFNKGHSIAVVPDPHLHCQWNIKGLRSTLEAASGPPSVFQGRLPNLLIQNIWSYGDLDT</sequence>
<dbReference type="AlphaFoldDB" id="A0AAD7HZW2"/>
<dbReference type="Proteomes" id="UP001215280">
    <property type="component" value="Unassembled WGS sequence"/>
</dbReference>
<name>A0AAD7HZW2_9AGAR</name>
<organism evidence="1 2">
    <name type="scientific">Mycena maculata</name>
    <dbReference type="NCBI Taxonomy" id="230809"/>
    <lineage>
        <taxon>Eukaryota</taxon>
        <taxon>Fungi</taxon>
        <taxon>Dikarya</taxon>
        <taxon>Basidiomycota</taxon>
        <taxon>Agaricomycotina</taxon>
        <taxon>Agaricomycetes</taxon>
        <taxon>Agaricomycetidae</taxon>
        <taxon>Agaricales</taxon>
        <taxon>Marasmiineae</taxon>
        <taxon>Mycenaceae</taxon>
        <taxon>Mycena</taxon>
    </lineage>
</organism>
<evidence type="ECO:0000313" key="2">
    <source>
        <dbReference type="Proteomes" id="UP001215280"/>
    </source>
</evidence>
<proteinExistence type="predicted"/>
<reference evidence="1" key="1">
    <citation type="submission" date="2023-03" db="EMBL/GenBank/DDBJ databases">
        <title>Massive genome expansion in bonnet fungi (Mycena s.s.) driven by repeated elements and novel gene families across ecological guilds.</title>
        <authorList>
            <consortium name="Lawrence Berkeley National Laboratory"/>
            <person name="Harder C.B."/>
            <person name="Miyauchi S."/>
            <person name="Viragh M."/>
            <person name="Kuo A."/>
            <person name="Thoen E."/>
            <person name="Andreopoulos B."/>
            <person name="Lu D."/>
            <person name="Skrede I."/>
            <person name="Drula E."/>
            <person name="Henrissat B."/>
            <person name="Morin E."/>
            <person name="Kohler A."/>
            <person name="Barry K."/>
            <person name="LaButti K."/>
            <person name="Morin E."/>
            <person name="Salamov A."/>
            <person name="Lipzen A."/>
            <person name="Mereny Z."/>
            <person name="Hegedus B."/>
            <person name="Baldrian P."/>
            <person name="Stursova M."/>
            <person name="Weitz H."/>
            <person name="Taylor A."/>
            <person name="Grigoriev I.V."/>
            <person name="Nagy L.G."/>
            <person name="Martin F."/>
            <person name="Kauserud H."/>
        </authorList>
    </citation>
    <scope>NUCLEOTIDE SEQUENCE</scope>
    <source>
        <strain evidence="1">CBHHK188m</strain>
    </source>
</reference>
<keyword evidence="2" id="KW-1185">Reference proteome</keyword>
<dbReference type="EMBL" id="JARJLG010000178">
    <property type="protein sequence ID" value="KAJ7732071.1"/>
    <property type="molecule type" value="Genomic_DNA"/>
</dbReference>
<protein>
    <submittedName>
        <fullName evidence="1">Uncharacterized protein</fullName>
    </submittedName>
</protein>
<comment type="caution">
    <text evidence="1">The sequence shown here is derived from an EMBL/GenBank/DDBJ whole genome shotgun (WGS) entry which is preliminary data.</text>
</comment>
<evidence type="ECO:0000313" key="1">
    <source>
        <dbReference type="EMBL" id="KAJ7732071.1"/>
    </source>
</evidence>
<gene>
    <name evidence="1" type="ORF">DFH07DRAFT_781061</name>
</gene>